<dbReference type="Proteomes" id="UP000236721">
    <property type="component" value="Unassembled WGS sequence"/>
</dbReference>
<dbReference type="PANTHER" id="PTHR36846">
    <property type="entry name" value="PROTEIN VIAA"/>
    <property type="match status" value="1"/>
</dbReference>
<dbReference type="NCBIfam" id="NF008230">
    <property type="entry name" value="PRK10997.1"/>
    <property type="match status" value="1"/>
</dbReference>
<sequence length="497" mass="55464">MLGADSLNLAIMVAESGIIDSAVRDIMSQTDLLSLSSDDSVKDSLTASMAKWTKSVKRKLVKSQPGDTIQDELNLYQDAVYMSEQEFTAKLDSIVDQIPAESPFHTKAQEMIASQASYPPSLFARQFCKVWYESLKTSVQNRQQDALDEQKARFLKQLYQRIDTLKDMENVSGSGVETKLGRLWDLAGAELTRQDRKSIERTAEYLGKNRELQAIAAKLGRMAEEVDAPELNKAQTHDNVVVEDKCDFATDDIVGIHTSDDINKLLPNETMYLAYPELETVFYQHLAEKRLLTYKAEGKQRTIRQLLTPAPTSGEAVKEKGPMVIAIDVSGSMQGAPEKSAKAMAYALMTMAAKEQRECHVILFSSTFITYDLSGVNGLKEACDFLSYSFKGGTDLSKVLSYAVDIMQGEQYKNADLLVISDFIAPKQDEDVVKKVLSLKGKYNRFHSLCLSKYGNPEVLNLFDSQWRYHPSLIGQFVKKPSSGLQKARLALSNTFG</sequence>
<evidence type="ECO:0000259" key="1">
    <source>
        <dbReference type="SMART" id="SM00327"/>
    </source>
</evidence>
<dbReference type="InterPro" id="IPR008912">
    <property type="entry name" value="Uncharacterised_CoxE"/>
</dbReference>
<dbReference type="SMART" id="SM00327">
    <property type="entry name" value="VWA"/>
    <property type="match status" value="1"/>
</dbReference>
<dbReference type="Pfam" id="PF05762">
    <property type="entry name" value="VWA_CoxE"/>
    <property type="match status" value="1"/>
</dbReference>
<evidence type="ECO:0000313" key="2">
    <source>
        <dbReference type="EMBL" id="SEG04705.1"/>
    </source>
</evidence>
<proteinExistence type="predicted"/>
<organism evidence="2 3">
    <name type="scientific">Vibrio hangzhouensis</name>
    <dbReference type="NCBI Taxonomy" id="462991"/>
    <lineage>
        <taxon>Bacteria</taxon>
        <taxon>Pseudomonadati</taxon>
        <taxon>Pseudomonadota</taxon>
        <taxon>Gammaproteobacteria</taxon>
        <taxon>Vibrionales</taxon>
        <taxon>Vibrionaceae</taxon>
        <taxon>Vibrio</taxon>
    </lineage>
</organism>
<dbReference type="RefSeq" id="WP_103879877.1">
    <property type="nucleotide sequence ID" value="NZ_FNVG01000006.1"/>
</dbReference>
<name>A0A1H5WZQ1_9VIBR</name>
<evidence type="ECO:0000313" key="3">
    <source>
        <dbReference type="Proteomes" id="UP000236721"/>
    </source>
</evidence>
<dbReference type="PANTHER" id="PTHR36846:SF1">
    <property type="entry name" value="PROTEIN VIAA"/>
    <property type="match status" value="1"/>
</dbReference>
<dbReference type="CDD" id="cd01462">
    <property type="entry name" value="VWA_YIEM_type"/>
    <property type="match status" value="1"/>
</dbReference>
<accession>A0A1H5WZQ1</accession>
<dbReference type="Gene3D" id="3.40.50.410">
    <property type="entry name" value="von Willebrand factor, type A domain"/>
    <property type="match status" value="1"/>
</dbReference>
<reference evidence="3" key="1">
    <citation type="submission" date="2016-10" db="EMBL/GenBank/DDBJ databases">
        <authorList>
            <person name="Varghese N."/>
            <person name="Submissions S."/>
        </authorList>
    </citation>
    <scope>NUCLEOTIDE SEQUENCE [LARGE SCALE GENOMIC DNA]</scope>
    <source>
        <strain evidence="3">CGMCC 1.7062</strain>
    </source>
</reference>
<dbReference type="InterPro" id="IPR036465">
    <property type="entry name" value="vWFA_dom_sf"/>
</dbReference>
<keyword evidence="3" id="KW-1185">Reference proteome</keyword>
<dbReference type="OrthoDB" id="387240at2"/>
<dbReference type="GO" id="GO:0005829">
    <property type="term" value="C:cytosol"/>
    <property type="evidence" value="ECO:0007669"/>
    <property type="project" value="TreeGrafter"/>
</dbReference>
<dbReference type="EMBL" id="FNVG01000006">
    <property type="protein sequence ID" value="SEG04705.1"/>
    <property type="molecule type" value="Genomic_DNA"/>
</dbReference>
<feature type="domain" description="VWFA" evidence="1">
    <location>
        <begin position="320"/>
        <end position="482"/>
    </location>
</feature>
<dbReference type="AlphaFoldDB" id="A0A1H5WZQ1"/>
<gene>
    <name evidence="2" type="ORF">SAMN04488244_106135</name>
</gene>
<dbReference type="SUPFAM" id="SSF53300">
    <property type="entry name" value="vWA-like"/>
    <property type="match status" value="1"/>
</dbReference>
<dbReference type="InterPro" id="IPR002035">
    <property type="entry name" value="VWF_A"/>
</dbReference>
<protein>
    <submittedName>
        <fullName evidence="2">Uncharacterized protein, contains a von Willebrand factor type A (VWA) domain</fullName>
    </submittedName>
</protein>